<dbReference type="GO" id="GO:0005737">
    <property type="term" value="C:cytoplasm"/>
    <property type="evidence" value="ECO:0007669"/>
    <property type="project" value="TreeGrafter"/>
</dbReference>
<dbReference type="PANTHER" id="PTHR43557">
    <property type="entry name" value="APOPTOSIS-INDUCING FACTOR 1"/>
    <property type="match status" value="1"/>
</dbReference>
<organism evidence="6 7">
    <name type="scientific">Rhodococcus aetherivorans</name>
    <dbReference type="NCBI Taxonomy" id="191292"/>
    <lineage>
        <taxon>Bacteria</taxon>
        <taxon>Bacillati</taxon>
        <taxon>Actinomycetota</taxon>
        <taxon>Actinomycetes</taxon>
        <taxon>Mycobacteriales</taxon>
        <taxon>Nocardiaceae</taxon>
        <taxon>Rhodococcus</taxon>
    </lineage>
</organism>
<dbReference type="Gene3D" id="3.50.50.60">
    <property type="entry name" value="FAD/NAD(P)-binding domain"/>
    <property type="match status" value="2"/>
</dbReference>
<keyword evidence="2" id="KW-0285">Flavoprotein</keyword>
<evidence type="ECO:0000313" key="6">
    <source>
        <dbReference type="EMBL" id="UYF92761.1"/>
    </source>
</evidence>
<dbReference type="PANTHER" id="PTHR43557:SF2">
    <property type="entry name" value="RIESKE DOMAIN-CONTAINING PROTEIN-RELATED"/>
    <property type="match status" value="1"/>
</dbReference>
<evidence type="ECO:0000313" key="7">
    <source>
        <dbReference type="Proteomes" id="UP001163947"/>
    </source>
</evidence>
<dbReference type="GO" id="GO:0016651">
    <property type="term" value="F:oxidoreductase activity, acting on NAD(P)H"/>
    <property type="evidence" value="ECO:0007669"/>
    <property type="project" value="TreeGrafter"/>
</dbReference>
<protein>
    <submittedName>
        <fullName evidence="6">FAD-dependent oxidoreductase</fullName>
    </submittedName>
</protein>
<evidence type="ECO:0000259" key="5">
    <source>
        <dbReference type="Pfam" id="PF07992"/>
    </source>
</evidence>
<dbReference type="AlphaFoldDB" id="A0AA46NW53"/>
<dbReference type="Proteomes" id="UP001163947">
    <property type="component" value="Chromosome"/>
</dbReference>
<dbReference type="SUPFAM" id="SSF51905">
    <property type="entry name" value="FAD/NAD(P)-binding domain"/>
    <property type="match status" value="2"/>
</dbReference>
<dbReference type="InterPro" id="IPR016156">
    <property type="entry name" value="FAD/NAD-linked_Rdtase_dimer_sf"/>
</dbReference>
<feature type="domain" description="FAD/NAD(P)-binding" evidence="5">
    <location>
        <begin position="14"/>
        <end position="293"/>
    </location>
</feature>
<dbReference type="EMBL" id="CP106982">
    <property type="protein sequence ID" value="UYF92761.1"/>
    <property type="molecule type" value="Genomic_DNA"/>
</dbReference>
<comment type="cofactor">
    <cofactor evidence="1">
        <name>FAD</name>
        <dbReference type="ChEBI" id="CHEBI:57692"/>
    </cofactor>
</comment>
<keyword evidence="4" id="KW-0560">Oxidoreductase</keyword>
<dbReference type="PRINTS" id="PR00469">
    <property type="entry name" value="PNDRDTASEII"/>
</dbReference>
<dbReference type="InterPro" id="IPR050446">
    <property type="entry name" value="FAD-oxidoreductase/Apoptosis"/>
</dbReference>
<dbReference type="InterPro" id="IPR036188">
    <property type="entry name" value="FAD/NAD-bd_sf"/>
</dbReference>
<keyword evidence="3" id="KW-0274">FAD</keyword>
<dbReference type="Gene3D" id="3.30.390.30">
    <property type="match status" value="1"/>
</dbReference>
<evidence type="ECO:0000256" key="2">
    <source>
        <dbReference type="ARBA" id="ARBA00022630"/>
    </source>
</evidence>
<evidence type="ECO:0000256" key="1">
    <source>
        <dbReference type="ARBA" id="ARBA00001974"/>
    </source>
</evidence>
<dbReference type="SUPFAM" id="SSF55424">
    <property type="entry name" value="FAD/NAD-linked reductases, dimerisation (C-terminal) domain"/>
    <property type="match status" value="1"/>
</dbReference>
<gene>
    <name evidence="6" type="ORF">OCS65_20110</name>
</gene>
<dbReference type="Pfam" id="PF07992">
    <property type="entry name" value="Pyr_redox_2"/>
    <property type="match status" value="1"/>
</dbReference>
<dbReference type="PRINTS" id="PR00368">
    <property type="entry name" value="FADPNR"/>
</dbReference>
<evidence type="ECO:0000256" key="4">
    <source>
        <dbReference type="ARBA" id="ARBA00023002"/>
    </source>
</evidence>
<proteinExistence type="predicted"/>
<reference evidence="6" key="1">
    <citation type="submission" date="2022-09" db="EMBL/GenBank/DDBJ databases">
        <title>The genome sequence of Rhodococcus aetherivorans N1.</title>
        <authorList>
            <person name="Jiang W."/>
        </authorList>
    </citation>
    <scope>NUCLEOTIDE SEQUENCE</scope>
    <source>
        <strain evidence="6">N1</strain>
    </source>
</reference>
<dbReference type="RefSeq" id="WP_263507489.1">
    <property type="nucleotide sequence ID" value="NZ_CP106982.1"/>
</dbReference>
<evidence type="ECO:0000256" key="3">
    <source>
        <dbReference type="ARBA" id="ARBA00022827"/>
    </source>
</evidence>
<sequence length="381" mass="39042">MNGTDMNGTEAPRRIVVVGNGIAGQTACDSLRAAGFDGDLTIVGDEPRAAYSRPALSKALLVDGGSHELAPPTHEATEVLGVAAVGLDVESRRVSLADGSELSFDGLVIATGSRARRLGGPDSPELTLRTLDDALALRERLAARPSVVVVGAGPLGMEIASAALSAGCEVTLVADGRPMLPHLGPCLSEAFTAAAVAQGLKLVDGTAAGIDGARAVVLSDGSRVEADLIVTAIGDIPNTEWLATSGLMVDGRLEADSRGRVAPGIVTAGDVAAIPTRGGVRRIPLWSSAIEQAKVAAVALLAGDAAPELDLDPYFWTEQFGLNLKATGHLPAAGEPEFLVGDSPHGPSVMRWTHDDGRGVAVAVNHRIPIPKLRRMASADA</sequence>
<dbReference type="GeneID" id="83622774"/>
<name>A0AA46NW53_9NOCA</name>
<accession>A0AA46NW53</accession>
<dbReference type="InterPro" id="IPR023753">
    <property type="entry name" value="FAD/NAD-binding_dom"/>
</dbReference>